<dbReference type="InterPro" id="IPR000843">
    <property type="entry name" value="HTH_LacI"/>
</dbReference>
<dbReference type="InterPro" id="IPR046335">
    <property type="entry name" value="LacI/GalR-like_sensor"/>
</dbReference>
<name>A0A841GHM4_9GAMM</name>
<evidence type="ECO:0000256" key="2">
    <source>
        <dbReference type="ARBA" id="ARBA00023125"/>
    </source>
</evidence>
<evidence type="ECO:0000313" key="5">
    <source>
        <dbReference type="EMBL" id="MBB6057077.1"/>
    </source>
</evidence>
<dbReference type="GO" id="GO:0000976">
    <property type="term" value="F:transcription cis-regulatory region binding"/>
    <property type="evidence" value="ECO:0007669"/>
    <property type="project" value="TreeGrafter"/>
</dbReference>
<evidence type="ECO:0000313" key="6">
    <source>
        <dbReference type="Proteomes" id="UP000585721"/>
    </source>
</evidence>
<keyword evidence="2" id="KW-0238">DNA-binding</keyword>
<dbReference type="CDD" id="cd01392">
    <property type="entry name" value="HTH_LacI"/>
    <property type="match status" value="1"/>
</dbReference>
<dbReference type="AlphaFoldDB" id="A0A841GHM4"/>
<feature type="domain" description="HTH lacI-type" evidence="4">
    <location>
        <begin position="5"/>
        <end position="59"/>
    </location>
</feature>
<dbReference type="SUPFAM" id="SSF47413">
    <property type="entry name" value="lambda repressor-like DNA-binding domains"/>
    <property type="match status" value="1"/>
</dbReference>
<dbReference type="SMART" id="SM00354">
    <property type="entry name" value="HTH_LACI"/>
    <property type="match status" value="1"/>
</dbReference>
<dbReference type="GO" id="GO:0005991">
    <property type="term" value="P:trehalose metabolic process"/>
    <property type="evidence" value="ECO:0007669"/>
    <property type="project" value="InterPro"/>
</dbReference>
<dbReference type="PROSITE" id="PS00356">
    <property type="entry name" value="HTH_LACI_1"/>
    <property type="match status" value="1"/>
</dbReference>
<dbReference type="Pfam" id="PF00356">
    <property type="entry name" value="LacI"/>
    <property type="match status" value="1"/>
</dbReference>
<evidence type="ECO:0000256" key="1">
    <source>
        <dbReference type="ARBA" id="ARBA00023015"/>
    </source>
</evidence>
<dbReference type="InterPro" id="IPR028082">
    <property type="entry name" value="Peripla_BP_I"/>
</dbReference>
<accession>A0A841GHM4</accession>
<dbReference type="Gene3D" id="3.40.50.2300">
    <property type="match status" value="2"/>
</dbReference>
<dbReference type="InterPro" id="IPR010982">
    <property type="entry name" value="Lambda_DNA-bd_dom_sf"/>
</dbReference>
<dbReference type="PANTHER" id="PTHR30146:SF146">
    <property type="entry name" value="HTH-TYPE TRANSCRIPTIONAL REGULATOR TRER"/>
    <property type="match status" value="1"/>
</dbReference>
<keyword evidence="1" id="KW-0805">Transcription regulation</keyword>
<dbReference type="Pfam" id="PF13377">
    <property type="entry name" value="Peripla_BP_3"/>
    <property type="match status" value="1"/>
</dbReference>
<evidence type="ECO:0000256" key="3">
    <source>
        <dbReference type="ARBA" id="ARBA00023163"/>
    </source>
</evidence>
<dbReference type="PROSITE" id="PS50932">
    <property type="entry name" value="HTH_LACI_2"/>
    <property type="match status" value="1"/>
</dbReference>
<reference evidence="5 6" key="1">
    <citation type="submission" date="2020-08" db="EMBL/GenBank/DDBJ databases">
        <title>Genomic Encyclopedia of Type Strains, Phase IV (KMG-IV): sequencing the most valuable type-strain genomes for metagenomic binning, comparative biology and taxonomic classification.</title>
        <authorList>
            <person name="Goeker M."/>
        </authorList>
    </citation>
    <scope>NUCLEOTIDE SEQUENCE [LARGE SCALE GENOMIC DNA]</scope>
    <source>
        <strain evidence="5 6">DSM 22975</strain>
    </source>
</reference>
<proteinExistence type="predicted"/>
<dbReference type="GO" id="GO:0045892">
    <property type="term" value="P:negative regulation of DNA-templated transcription"/>
    <property type="evidence" value="ECO:0007669"/>
    <property type="project" value="InterPro"/>
</dbReference>
<dbReference type="PRINTS" id="PR00036">
    <property type="entry name" value="HTHLACI"/>
</dbReference>
<dbReference type="Proteomes" id="UP000585721">
    <property type="component" value="Unassembled WGS sequence"/>
</dbReference>
<dbReference type="EMBL" id="JACHGR010000012">
    <property type="protein sequence ID" value="MBB6057077.1"/>
    <property type="molecule type" value="Genomic_DNA"/>
</dbReference>
<dbReference type="SUPFAM" id="SSF53822">
    <property type="entry name" value="Periplasmic binding protein-like I"/>
    <property type="match status" value="1"/>
</dbReference>
<protein>
    <submittedName>
        <fullName evidence="5">LacI family trehalose operon transcriptional repressor</fullName>
    </submittedName>
</protein>
<keyword evidence="3" id="KW-0804">Transcription</keyword>
<dbReference type="RefSeq" id="WP_188027778.1">
    <property type="nucleotide sequence ID" value="NZ_JACHGR010000012.1"/>
</dbReference>
<dbReference type="CDD" id="cd01542">
    <property type="entry name" value="PBP1_TreR-like"/>
    <property type="match status" value="1"/>
</dbReference>
<dbReference type="InterPro" id="IPR012771">
    <property type="entry name" value="Trehalos_R_gpbac"/>
</dbReference>
<dbReference type="PANTHER" id="PTHR30146">
    <property type="entry name" value="LACI-RELATED TRANSCRIPTIONAL REPRESSOR"/>
    <property type="match status" value="1"/>
</dbReference>
<comment type="caution">
    <text evidence="5">The sequence shown here is derived from an EMBL/GenBank/DDBJ whole genome shotgun (WGS) entry which is preliminary data.</text>
</comment>
<dbReference type="GO" id="GO:0003700">
    <property type="term" value="F:DNA-binding transcription factor activity"/>
    <property type="evidence" value="ECO:0007669"/>
    <property type="project" value="TreeGrafter"/>
</dbReference>
<keyword evidence="6" id="KW-1185">Reference proteome</keyword>
<dbReference type="NCBIfam" id="TIGR02405">
    <property type="entry name" value="trehalos_R_Ecol"/>
    <property type="match status" value="1"/>
</dbReference>
<sequence>MTKRLTILDIARLSGVGKSTVSRVLNQDPNVNPQTRDRVEAVIREHGFEPSKSARAMRTNSARLVGIIVSRLDSASENRAVRGMLEVLYARGYDAMLMESEFDPAKVDEHLALLARRGVDGVILFAFSSLELEHLRAWQDKLILMARDWPQISSVCYDDQGAIRQILEKLYAAGRRQIDFIGVDQSDATTGALRLQAYQQFCAEHQLPCRYLTGSLDVQSGYDLTAKLLTPATDAVVCATDTLAMGAAKYLQEQQRHDVQLTGVGNNPLLHFLFPQVLSVDPGYKQAGRLAAEQLLLQLEQQAEPCAQIAPSHDL</sequence>
<organism evidence="5 6">
    <name type="scientific">Tolumonas osonensis</name>
    <dbReference type="NCBI Taxonomy" id="675874"/>
    <lineage>
        <taxon>Bacteria</taxon>
        <taxon>Pseudomonadati</taxon>
        <taxon>Pseudomonadota</taxon>
        <taxon>Gammaproteobacteria</taxon>
        <taxon>Aeromonadales</taxon>
        <taxon>Aeromonadaceae</taxon>
        <taxon>Tolumonas</taxon>
    </lineage>
</organism>
<gene>
    <name evidence="5" type="ORF">HNR75_003024</name>
</gene>
<evidence type="ECO:0000259" key="4">
    <source>
        <dbReference type="PROSITE" id="PS50932"/>
    </source>
</evidence>
<dbReference type="Gene3D" id="1.10.260.40">
    <property type="entry name" value="lambda repressor-like DNA-binding domains"/>
    <property type="match status" value="1"/>
</dbReference>